<organism evidence="1 2">
    <name type="scientific">Claviceps pusilla</name>
    <dbReference type="NCBI Taxonomy" id="123648"/>
    <lineage>
        <taxon>Eukaryota</taxon>
        <taxon>Fungi</taxon>
        <taxon>Dikarya</taxon>
        <taxon>Ascomycota</taxon>
        <taxon>Pezizomycotina</taxon>
        <taxon>Sordariomycetes</taxon>
        <taxon>Hypocreomycetidae</taxon>
        <taxon>Hypocreales</taxon>
        <taxon>Clavicipitaceae</taxon>
        <taxon>Claviceps</taxon>
    </lineage>
</organism>
<comment type="caution">
    <text evidence="1">The sequence shown here is derived from an EMBL/GenBank/DDBJ whole genome shotgun (WGS) entry which is preliminary data.</text>
</comment>
<name>A0A9P7SX14_9HYPO</name>
<reference evidence="1" key="1">
    <citation type="journal article" date="2020" name="bioRxiv">
        <title>Whole genome comparisons of ergot fungi reveals the divergence and evolution of species within the genus Claviceps are the result of varying mechanisms driving genome evolution and host range expansion.</title>
        <authorList>
            <person name="Wyka S.A."/>
            <person name="Mondo S.J."/>
            <person name="Liu M."/>
            <person name="Dettman J."/>
            <person name="Nalam V."/>
            <person name="Broders K.D."/>
        </authorList>
    </citation>
    <scope>NUCLEOTIDE SEQUENCE</scope>
    <source>
        <strain evidence="1">CCC 602</strain>
    </source>
</reference>
<keyword evidence="2" id="KW-1185">Reference proteome</keyword>
<gene>
    <name evidence="1" type="ORF">E4U43_001229</name>
</gene>
<sequence length="114" mass="12585">MDGGTPSSYPVAWPCKSSRRHPFRASQATTSPCAFIRAFNPFKLHKFIIENPFRVRVAEGDKCNRRLTAVFDSNPGPLTSRQNPGTDEAHDFDCDVFGHVALVAYGGIHSTVMC</sequence>
<dbReference type="EMBL" id="SRPW01001390">
    <property type="protein sequence ID" value="KAG6001816.1"/>
    <property type="molecule type" value="Genomic_DNA"/>
</dbReference>
<protein>
    <submittedName>
        <fullName evidence="1">Uncharacterized protein</fullName>
    </submittedName>
</protein>
<dbReference type="AlphaFoldDB" id="A0A9P7SX14"/>
<proteinExistence type="predicted"/>
<evidence type="ECO:0000313" key="1">
    <source>
        <dbReference type="EMBL" id="KAG6001816.1"/>
    </source>
</evidence>
<evidence type="ECO:0000313" key="2">
    <source>
        <dbReference type="Proteomes" id="UP000748025"/>
    </source>
</evidence>
<dbReference type="Proteomes" id="UP000748025">
    <property type="component" value="Unassembled WGS sequence"/>
</dbReference>
<accession>A0A9P7SX14</accession>